<reference evidence="2 3" key="1">
    <citation type="submission" date="2018-10" db="EMBL/GenBank/DDBJ databases">
        <title>Rhizobium etli, R. leguminosarum and a new Rhizobium genospecies from Phaseolus dumosus.</title>
        <authorList>
            <person name="Ramirez-Puebla S.T."/>
            <person name="Rogel-Hernandez M.A."/>
            <person name="Guerrero G."/>
            <person name="Ormeno-Orrillo E."/>
            <person name="Martinez-Romero J.C."/>
            <person name="Negrete-Yankelevich S."/>
            <person name="Martinez-Romero E."/>
        </authorList>
    </citation>
    <scope>NUCLEOTIDE SEQUENCE [LARGE SCALE GENOMIC DNA]</scope>
    <source>
        <strain evidence="2 3">CCGE525</strain>
        <plasmid evidence="3">prccge525c</plasmid>
    </source>
</reference>
<dbReference type="KEGG" id="rjg:CCGE525_28360"/>
<dbReference type="EMBL" id="CP032695">
    <property type="protein sequence ID" value="AYG62661.1"/>
    <property type="molecule type" value="Genomic_DNA"/>
</dbReference>
<evidence type="ECO:0000313" key="3">
    <source>
        <dbReference type="Proteomes" id="UP000282195"/>
    </source>
</evidence>
<accession>A0A387G3L0</accession>
<name>A0A387G3L0_9HYPH</name>
<gene>
    <name evidence="2" type="ORF">CCGE525_28360</name>
</gene>
<dbReference type="AlphaFoldDB" id="A0A387G3L0"/>
<keyword evidence="3" id="KW-1185">Reference proteome</keyword>
<dbReference type="InterPro" id="IPR043129">
    <property type="entry name" value="ATPase_NBD"/>
</dbReference>
<keyword evidence="2" id="KW-0614">Plasmid</keyword>
<protein>
    <submittedName>
        <fullName evidence="2">ROK family protein</fullName>
    </submittedName>
</protein>
<sequence>MADITEAPAAEQTRHHGKPKTHAAPASRTVLAVDIGGSHVKVELSSGTERRAVASGDQMTAAKMVAALRDLTADWHYDVVAMGYPGPVVAHRAAADPFNLGPGWKDFDFESALGRPVRMVNDALMQAIGSYDAGRMLFLGLGTGLGSAMIAENVCMPLELAHMPYRKATFEDYVGERGLERRGKGKWRKSVFDVAERLGKALLPDYIVIGGGNVERLKELPSKCRRGNNDNAFRGGFRVWLDDRLHI</sequence>
<evidence type="ECO:0000313" key="2">
    <source>
        <dbReference type="EMBL" id="AYG62661.1"/>
    </source>
</evidence>
<feature type="region of interest" description="Disordered" evidence="1">
    <location>
        <begin position="1"/>
        <end position="26"/>
    </location>
</feature>
<dbReference type="Proteomes" id="UP000282195">
    <property type="component" value="Plasmid pRCCGE525c"/>
</dbReference>
<dbReference type="RefSeq" id="WP_120707577.1">
    <property type="nucleotide sequence ID" value="NZ_CP032695.1"/>
</dbReference>
<dbReference type="OrthoDB" id="849313at2"/>
<geneLocation type="plasmid" evidence="3">
    <name>prccge525c</name>
</geneLocation>
<proteinExistence type="predicted"/>
<dbReference type="Gene3D" id="3.30.420.40">
    <property type="match status" value="2"/>
</dbReference>
<evidence type="ECO:0000256" key="1">
    <source>
        <dbReference type="SAM" id="MobiDB-lite"/>
    </source>
</evidence>
<dbReference type="SUPFAM" id="SSF53067">
    <property type="entry name" value="Actin-like ATPase domain"/>
    <property type="match status" value="1"/>
</dbReference>
<organism evidence="2 3">
    <name type="scientific">Rhizobium jaguaris</name>
    <dbReference type="NCBI Taxonomy" id="1312183"/>
    <lineage>
        <taxon>Bacteria</taxon>
        <taxon>Pseudomonadati</taxon>
        <taxon>Pseudomonadota</taxon>
        <taxon>Alphaproteobacteria</taxon>
        <taxon>Hyphomicrobiales</taxon>
        <taxon>Rhizobiaceae</taxon>
        <taxon>Rhizobium/Agrobacterium group</taxon>
        <taxon>Rhizobium</taxon>
    </lineage>
</organism>